<dbReference type="OrthoDB" id="10632656at2759"/>
<feature type="compositionally biased region" description="Polar residues" evidence="1">
    <location>
        <begin position="94"/>
        <end position="113"/>
    </location>
</feature>
<feature type="compositionally biased region" description="Polar residues" evidence="1">
    <location>
        <begin position="275"/>
        <end position="284"/>
    </location>
</feature>
<comment type="caution">
    <text evidence="2">The sequence shown here is derived from an EMBL/GenBank/DDBJ whole genome shotgun (WGS) entry which is preliminary data.</text>
</comment>
<keyword evidence="3" id="KW-1185">Reference proteome</keyword>
<feature type="region of interest" description="Disordered" evidence="1">
    <location>
        <begin position="200"/>
        <end position="229"/>
    </location>
</feature>
<proteinExistence type="predicted"/>
<accession>A0A409XCS7</accession>
<protein>
    <submittedName>
        <fullName evidence="2">Uncharacterized protein</fullName>
    </submittedName>
</protein>
<organism evidence="2 3">
    <name type="scientific">Psilocybe cyanescens</name>
    <dbReference type="NCBI Taxonomy" id="93625"/>
    <lineage>
        <taxon>Eukaryota</taxon>
        <taxon>Fungi</taxon>
        <taxon>Dikarya</taxon>
        <taxon>Basidiomycota</taxon>
        <taxon>Agaricomycotina</taxon>
        <taxon>Agaricomycetes</taxon>
        <taxon>Agaricomycetidae</taxon>
        <taxon>Agaricales</taxon>
        <taxon>Agaricineae</taxon>
        <taxon>Strophariaceae</taxon>
        <taxon>Psilocybe</taxon>
    </lineage>
</organism>
<feature type="compositionally biased region" description="Low complexity" evidence="1">
    <location>
        <begin position="427"/>
        <end position="444"/>
    </location>
</feature>
<feature type="region of interest" description="Disordered" evidence="1">
    <location>
        <begin position="488"/>
        <end position="536"/>
    </location>
</feature>
<evidence type="ECO:0000256" key="1">
    <source>
        <dbReference type="SAM" id="MobiDB-lite"/>
    </source>
</evidence>
<dbReference type="InParanoid" id="A0A409XCS7"/>
<gene>
    <name evidence="2" type="ORF">CVT25_011923</name>
</gene>
<feature type="region of interest" description="Disordered" evidence="1">
    <location>
        <begin position="415"/>
        <end position="454"/>
    </location>
</feature>
<feature type="compositionally biased region" description="Basic and acidic residues" evidence="1">
    <location>
        <begin position="285"/>
        <end position="302"/>
    </location>
</feature>
<evidence type="ECO:0000313" key="2">
    <source>
        <dbReference type="EMBL" id="PPQ88477.1"/>
    </source>
</evidence>
<sequence>MSSAQITTISDQLFTELMAYLRHALLQESLIIPGSTENSQDSSSTRTSQVDTLEQQSIKELFDLDAASGDVPFDHFDAVQVMDVGYIEGDAHPESSTSCLPPVSPTSSSRALKRTWSQMEDAEELPTAETKRMKRRAAVPSTRRCTGGWILDRPAPGTKWIEDKNIPEHEHIWRILMSSIEDMPRVRTTASLPSEAHALQETRLGDNDQATLPVQPKSSTSFRFPSSGHAKTFSMSSPIDAVISMKMLTYTTEVNADYINSPAFEKFVERRSQSSGEYVTSKAETSAEDKAVSIREQEKSDLNDMSGKKRKKSARNKLPIHVNVFGKHKKPMSDMWLNVPCSPNPVESFSFDLDYSPLFQDKAPISTDSCKFHHSTIVFTVDINRDGISDLADVTFSDIDTLNSDRPTEFLPVDIAEDGVNDKGDKTLSSQDSTSKTSESEGTTIMAGELSEDGDEKVQCLQTIHRFTPRKAFKSDDATSIHMNIEGGCSKEANSQPFHAPPRSLENKGMMTDLSEQTSSLKRKDSRKHRTTGGVFLKSPETGTFMAIGYVGS</sequence>
<evidence type="ECO:0000313" key="3">
    <source>
        <dbReference type="Proteomes" id="UP000283269"/>
    </source>
</evidence>
<feature type="region of interest" description="Disordered" evidence="1">
    <location>
        <begin position="275"/>
        <end position="314"/>
    </location>
</feature>
<dbReference type="Proteomes" id="UP000283269">
    <property type="component" value="Unassembled WGS sequence"/>
</dbReference>
<feature type="region of interest" description="Disordered" evidence="1">
    <location>
        <begin position="92"/>
        <end position="113"/>
    </location>
</feature>
<dbReference type="AlphaFoldDB" id="A0A409XCS7"/>
<dbReference type="EMBL" id="NHYD01002075">
    <property type="protein sequence ID" value="PPQ88477.1"/>
    <property type="molecule type" value="Genomic_DNA"/>
</dbReference>
<reference evidence="2 3" key="1">
    <citation type="journal article" date="2018" name="Evol. Lett.">
        <title>Horizontal gene cluster transfer increased hallucinogenic mushroom diversity.</title>
        <authorList>
            <person name="Reynolds H.T."/>
            <person name="Vijayakumar V."/>
            <person name="Gluck-Thaler E."/>
            <person name="Korotkin H.B."/>
            <person name="Matheny P.B."/>
            <person name="Slot J.C."/>
        </authorList>
    </citation>
    <scope>NUCLEOTIDE SEQUENCE [LARGE SCALE GENOMIC DNA]</scope>
    <source>
        <strain evidence="2 3">2631</strain>
    </source>
</reference>
<feature type="compositionally biased region" description="Polar residues" evidence="1">
    <location>
        <begin position="208"/>
        <end position="224"/>
    </location>
</feature>
<name>A0A409XCS7_PSICY</name>